<reference evidence="4 5" key="1">
    <citation type="submission" date="2016-10" db="EMBL/GenBank/DDBJ databases">
        <authorList>
            <person name="de Groot N.N."/>
        </authorList>
    </citation>
    <scope>NUCLEOTIDE SEQUENCE [LARGE SCALE GENOMIC DNA]</scope>
    <source>
        <strain evidence="4 5">DSM 26915</strain>
    </source>
</reference>
<dbReference type="Pfam" id="PF21001">
    <property type="entry name" value="YqiJ_N"/>
    <property type="match status" value="1"/>
</dbReference>
<evidence type="ECO:0000259" key="2">
    <source>
        <dbReference type="Pfam" id="PF07290"/>
    </source>
</evidence>
<keyword evidence="1" id="KW-0812">Transmembrane</keyword>
<dbReference type="InterPro" id="IPR048376">
    <property type="entry name" value="YqiJ_N"/>
</dbReference>
<feature type="transmembrane region" description="Helical" evidence="1">
    <location>
        <begin position="107"/>
        <end position="129"/>
    </location>
</feature>
<keyword evidence="5" id="KW-1185">Reference proteome</keyword>
<evidence type="ECO:0008006" key="6">
    <source>
        <dbReference type="Google" id="ProtNLM"/>
    </source>
</evidence>
<organism evidence="4 5">
    <name type="scientific">Thalassococcus halodurans</name>
    <dbReference type="NCBI Taxonomy" id="373675"/>
    <lineage>
        <taxon>Bacteria</taxon>
        <taxon>Pseudomonadati</taxon>
        <taxon>Pseudomonadota</taxon>
        <taxon>Alphaproteobacteria</taxon>
        <taxon>Rhodobacterales</taxon>
        <taxon>Roseobacteraceae</taxon>
        <taxon>Thalassococcus</taxon>
    </lineage>
</organism>
<dbReference type="Pfam" id="PF07290">
    <property type="entry name" value="YqiJ_OB"/>
    <property type="match status" value="1"/>
</dbReference>
<dbReference type="RefSeq" id="WP_103910666.1">
    <property type="nucleotide sequence ID" value="NZ_FNUZ01000003.1"/>
</dbReference>
<sequence>MFEYLLSDQYLPFSIALGILFGLLALELFFALIGGTILGLGADGLDAPDIDGPDVDLPDLAELDIDLTPADLAEADLELTSFDELESVPQTPSGSITSWLGMGKTPAMIWLASVLVGFGLTGLALQSLIEAVFGGPAPAFLVGIPAAVAGIAFARSFGSLFARLLPKTETQSLSERHLGRRMGTVTQGVAARGRPAEVRVSDRYGNTHYLRAEPLRDTDEIKQGTEVLVLRHRYEGGYRIVAVSE</sequence>
<feature type="transmembrane region" description="Helical" evidence="1">
    <location>
        <begin position="135"/>
        <end position="154"/>
    </location>
</feature>
<dbReference type="EMBL" id="FNUZ01000003">
    <property type="protein sequence ID" value="SEG29704.1"/>
    <property type="molecule type" value="Genomic_DNA"/>
</dbReference>
<dbReference type="AlphaFoldDB" id="A0A1H5Z0A7"/>
<evidence type="ECO:0000313" key="4">
    <source>
        <dbReference type="EMBL" id="SEG29704.1"/>
    </source>
</evidence>
<name>A0A1H5Z0A7_9RHOB</name>
<feature type="domain" description="Inner membrane protein YqiJ N-terminal" evidence="3">
    <location>
        <begin position="11"/>
        <end position="155"/>
    </location>
</feature>
<gene>
    <name evidence="4" type="ORF">SAMN04488045_2351</name>
</gene>
<accession>A0A1H5Z0A7</accession>
<evidence type="ECO:0000256" key="1">
    <source>
        <dbReference type="SAM" id="Phobius"/>
    </source>
</evidence>
<feature type="domain" description="Inner membrane protein YqiJ OB-fold" evidence="2">
    <location>
        <begin position="181"/>
        <end position="233"/>
    </location>
</feature>
<dbReference type="Proteomes" id="UP000236752">
    <property type="component" value="Unassembled WGS sequence"/>
</dbReference>
<protein>
    <recommendedName>
        <fullName evidence="6">Membrane protein implicated in regulation of membrane protease activity</fullName>
    </recommendedName>
</protein>
<keyword evidence="1" id="KW-1133">Transmembrane helix</keyword>
<keyword evidence="1" id="KW-0472">Membrane</keyword>
<evidence type="ECO:0000259" key="3">
    <source>
        <dbReference type="Pfam" id="PF21001"/>
    </source>
</evidence>
<dbReference type="InterPro" id="IPR010840">
    <property type="entry name" value="YqiJ_OB"/>
</dbReference>
<proteinExistence type="predicted"/>
<feature type="transmembrane region" description="Helical" evidence="1">
    <location>
        <begin position="12"/>
        <end position="33"/>
    </location>
</feature>
<evidence type="ECO:0000313" key="5">
    <source>
        <dbReference type="Proteomes" id="UP000236752"/>
    </source>
</evidence>
<dbReference type="OrthoDB" id="5421421at2"/>